<feature type="domain" description="J" evidence="14">
    <location>
        <begin position="374"/>
        <end position="437"/>
    </location>
</feature>
<dbReference type="PROSITE" id="PS50076">
    <property type="entry name" value="DNAJ_2"/>
    <property type="match status" value="1"/>
</dbReference>
<evidence type="ECO:0000256" key="6">
    <source>
        <dbReference type="ARBA" id="ARBA00022833"/>
    </source>
</evidence>
<dbReference type="GO" id="GO:0043175">
    <property type="term" value="F:RNA polymerase core enzyme binding"/>
    <property type="evidence" value="ECO:0007669"/>
    <property type="project" value="UniProtKB-UniRule"/>
</dbReference>
<dbReference type="OrthoDB" id="25761at2759"/>
<keyword evidence="8 12" id="KW-0539">Nucleus</keyword>
<evidence type="ECO:0000256" key="13">
    <source>
        <dbReference type="SAM" id="SignalP"/>
    </source>
</evidence>
<name>A0A4Z2DF11_SCHJA</name>
<dbReference type="Gene3D" id="1.10.287.110">
    <property type="entry name" value="DnaJ domain"/>
    <property type="match status" value="1"/>
</dbReference>
<dbReference type="Pfam" id="PF04181">
    <property type="entry name" value="RPAP2_Rtr1"/>
    <property type="match status" value="1"/>
</dbReference>
<dbReference type="GO" id="GO:0005634">
    <property type="term" value="C:nucleus"/>
    <property type="evidence" value="ECO:0007669"/>
    <property type="project" value="UniProtKB-SubCell"/>
</dbReference>
<keyword evidence="6 12" id="KW-0862">Zinc</keyword>
<dbReference type="PROSITE" id="PS51479">
    <property type="entry name" value="ZF_RTR1"/>
    <property type="match status" value="1"/>
</dbReference>
<dbReference type="PANTHER" id="PTHR14732">
    <property type="entry name" value="RNA POLYMERASE II SUBUNIT B1 CTD PHOSPHATASE RPAP2-RELATED"/>
    <property type="match status" value="1"/>
</dbReference>
<dbReference type="InterPro" id="IPR038534">
    <property type="entry name" value="Rtr1/RPAP2_sf"/>
</dbReference>
<comment type="subcellular location">
    <subcellularLocation>
        <location evidence="1 12">Nucleus</location>
    </subcellularLocation>
</comment>
<evidence type="ECO:0000259" key="14">
    <source>
        <dbReference type="PROSITE" id="PS50076"/>
    </source>
</evidence>
<evidence type="ECO:0000256" key="1">
    <source>
        <dbReference type="ARBA" id="ARBA00004123"/>
    </source>
</evidence>
<dbReference type="GO" id="GO:0008270">
    <property type="term" value="F:zinc ion binding"/>
    <property type="evidence" value="ECO:0007669"/>
    <property type="project" value="UniProtKB-KW"/>
</dbReference>
<evidence type="ECO:0000256" key="2">
    <source>
        <dbReference type="ARBA" id="ARBA00005676"/>
    </source>
</evidence>
<evidence type="ECO:0000256" key="5">
    <source>
        <dbReference type="ARBA" id="ARBA00022801"/>
    </source>
</evidence>
<evidence type="ECO:0000256" key="8">
    <source>
        <dbReference type="ARBA" id="ARBA00023242"/>
    </source>
</evidence>
<dbReference type="AlphaFoldDB" id="A0A4Z2DF11"/>
<dbReference type="Pfam" id="PF00226">
    <property type="entry name" value="DnaJ"/>
    <property type="match status" value="1"/>
</dbReference>
<evidence type="ECO:0000256" key="4">
    <source>
        <dbReference type="ARBA" id="ARBA00022771"/>
    </source>
</evidence>
<gene>
    <name evidence="16" type="ORF">EWB00_001789</name>
</gene>
<dbReference type="EMBL" id="SKCS01000160">
    <property type="protein sequence ID" value="TNN15008.1"/>
    <property type="molecule type" value="Genomic_DNA"/>
</dbReference>
<evidence type="ECO:0000256" key="12">
    <source>
        <dbReference type="RuleBase" id="RU367080"/>
    </source>
</evidence>
<keyword evidence="7 12" id="KW-0904">Protein phosphatase</keyword>
<comment type="catalytic activity">
    <reaction evidence="9 12">
        <text>O-phospho-L-seryl-[protein] + H2O = L-seryl-[protein] + phosphate</text>
        <dbReference type="Rhea" id="RHEA:20629"/>
        <dbReference type="Rhea" id="RHEA-COMP:9863"/>
        <dbReference type="Rhea" id="RHEA-COMP:11604"/>
        <dbReference type="ChEBI" id="CHEBI:15377"/>
        <dbReference type="ChEBI" id="CHEBI:29999"/>
        <dbReference type="ChEBI" id="CHEBI:43474"/>
        <dbReference type="ChEBI" id="CHEBI:83421"/>
        <dbReference type="EC" id="3.1.3.16"/>
    </reaction>
</comment>
<accession>A0A4Z2DF11</accession>
<evidence type="ECO:0000256" key="9">
    <source>
        <dbReference type="ARBA" id="ARBA00047761"/>
    </source>
</evidence>
<evidence type="ECO:0000313" key="16">
    <source>
        <dbReference type="EMBL" id="TNN15008.1"/>
    </source>
</evidence>
<protein>
    <recommendedName>
        <fullName evidence="12">RNA polymerase II subunit B1 CTD phosphatase RPAP2 homolog</fullName>
        <ecNumber evidence="12">3.1.3.16</ecNumber>
    </recommendedName>
</protein>
<comment type="function">
    <text evidence="12">Putative RNA polymerase II subunit B1 C-terminal domain (CTD) phosphatase involved in RNA polymerase II transcription regulation.</text>
</comment>
<dbReference type="GO" id="GO:0008420">
    <property type="term" value="F:RNA polymerase II CTD heptapeptide repeat phosphatase activity"/>
    <property type="evidence" value="ECO:0007669"/>
    <property type="project" value="UniProtKB-UniRule"/>
</dbReference>
<dbReference type="SUPFAM" id="SSF46565">
    <property type="entry name" value="Chaperone J-domain"/>
    <property type="match status" value="1"/>
</dbReference>
<dbReference type="InterPro" id="IPR036869">
    <property type="entry name" value="J_dom_sf"/>
</dbReference>
<evidence type="ECO:0000256" key="11">
    <source>
        <dbReference type="PROSITE-ProRule" id="PRU00812"/>
    </source>
</evidence>
<sequence>AVTTTSCFLLMQDVELTLCVVILDPSRLSVTAGNTCYRTLDSSSSEDETVIKTQKRRHINNMLYQQFGGSKKYSDDDDGNNNDKLDSDALKIVTYKASHSKESRITKEYIATATLDTDVKCNSQAIFENAQKINQYIEKKDTIMETVSSSFNRKDPMRAPANLRATVRWDYHPDICKFLHDRSDYKHGWQIEHESAEGVYGIDGDDNRYKISHNSSEDESFEDISLVCMIYRKDYKDPVVTIDYALKRYKKTARCYALTTDTKGFFKFAKNLLSRIAVLHEKSILIRVKVIKKLIIIRACSLLFEGKKKQIVRTAVLTKALKLIAHHLLKSTFHNHQSRTGSNLSHRNIVIPMKKAIKIVLSFSFRAFCRNMEDFYEVLKCTMNATEDEIKLLVNRARLKFHPDKNPGDSNKEFMTVERAWSVLRYPERRKAYDALLKQHRIMSDSADLPVQCDVPFEKFDYECKPNDKVGVESDNHDCHCYWFPCRCGGYYVLDDLAVLCKMTTKIDEEFELPSSPPPFKGSQEDRIETRKRQALFLRQALRIVERFARNPVNATMLSHALPWLEREQYDDISIERNAYGNCGYALCCKPKGEISKQQYRICATTRKVYDITKRRPFCSDWCFRASFHIRKQISKEPAWCRPIESLKPCHINLLSHNASGYVGKVILDVPNRLLLTGSESDSSFENELSIDDELNSVDLSSSTLEHSRMELEKLALEMNTKNSLLVREICSSALNHVESTLHSDQRERHITSRSVSNQLLSDNQNSVTTNICDRLSKRLQGWLTEKALSVLTTYTFTSDESSSFDSLHKRILQQFYSKHGSSKRERNQEETQFSVSSLTCVLPLIDSVSPQVLRRQILLDSLKRSMHPILDALKVNGYCIYRRLETAVFYFNLTNKNVHMNPDESQLMALVFLCLMANVELPLTQLTNDECIARFLNSMNGPSLLLFKNKIINEAMNLYSCDSDDEPASEL</sequence>
<proteinExistence type="inferred from homology"/>
<feature type="chain" id="PRO_5021267138" description="RNA polymerase II subunit B1 CTD phosphatase RPAP2 homolog" evidence="13">
    <location>
        <begin position="20"/>
        <end position="972"/>
    </location>
</feature>
<feature type="non-terminal residue" evidence="16">
    <location>
        <position position="1"/>
    </location>
</feature>
<feature type="domain" description="RTR1-type" evidence="15">
    <location>
        <begin position="560"/>
        <end position="643"/>
    </location>
</feature>
<dbReference type="InterPro" id="IPR001623">
    <property type="entry name" value="DnaJ_domain"/>
</dbReference>
<dbReference type="Proteomes" id="UP000311919">
    <property type="component" value="Unassembled WGS sequence"/>
</dbReference>
<feature type="signal peptide" evidence="13">
    <location>
        <begin position="1"/>
        <end position="19"/>
    </location>
</feature>
<keyword evidence="5 12" id="KW-0378">Hydrolase</keyword>
<evidence type="ECO:0000256" key="7">
    <source>
        <dbReference type="ARBA" id="ARBA00022912"/>
    </source>
</evidence>
<evidence type="ECO:0000259" key="15">
    <source>
        <dbReference type="PROSITE" id="PS51479"/>
    </source>
</evidence>
<organism evidence="16 17">
    <name type="scientific">Schistosoma japonicum</name>
    <name type="common">Blood fluke</name>
    <dbReference type="NCBI Taxonomy" id="6182"/>
    <lineage>
        <taxon>Eukaryota</taxon>
        <taxon>Metazoa</taxon>
        <taxon>Spiralia</taxon>
        <taxon>Lophotrochozoa</taxon>
        <taxon>Platyhelminthes</taxon>
        <taxon>Trematoda</taxon>
        <taxon>Digenea</taxon>
        <taxon>Strigeidida</taxon>
        <taxon>Schistosomatoidea</taxon>
        <taxon>Schistosomatidae</taxon>
        <taxon>Schistosoma</taxon>
    </lineage>
</organism>
<dbReference type="GO" id="GO:0005737">
    <property type="term" value="C:cytoplasm"/>
    <property type="evidence" value="ECO:0007669"/>
    <property type="project" value="TreeGrafter"/>
</dbReference>
<evidence type="ECO:0000256" key="3">
    <source>
        <dbReference type="ARBA" id="ARBA00022723"/>
    </source>
</evidence>
<reference evidence="16 17" key="1">
    <citation type="submission" date="2019-03" db="EMBL/GenBank/DDBJ databases">
        <title>An improved genome assembly of the fluke Schistosoma japonicum.</title>
        <authorList>
            <person name="Hu W."/>
            <person name="Luo F."/>
            <person name="Yin M."/>
            <person name="Mo X."/>
            <person name="Sun C."/>
            <person name="Wu Q."/>
            <person name="Zhu B."/>
            <person name="Xiang M."/>
            <person name="Wang J."/>
            <person name="Wang Y."/>
            <person name="Zhang T."/>
            <person name="Xu B."/>
            <person name="Zheng H."/>
            <person name="Feng Z."/>
        </authorList>
    </citation>
    <scope>NUCLEOTIDE SEQUENCE [LARGE SCALE GENOMIC DNA]</scope>
    <source>
        <strain evidence="16">HuSjv2</strain>
        <tissue evidence="16">Worms</tissue>
    </source>
</reference>
<evidence type="ECO:0000256" key="10">
    <source>
        <dbReference type="ARBA" id="ARBA00048336"/>
    </source>
</evidence>
<evidence type="ECO:0000313" key="17">
    <source>
        <dbReference type="Proteomes" id="UP000311919"/>
    </source>
</evidence>
<keyword evidence="3 12" id="KW-0479">Metal-binding</keyword>
<keyword evidence="13" id="KW-0732">Signal</keyword>
<dbReference type="CDD" id="cd06257">
    <property type="entry name" value="DnaJ"/>
    <property type="match status" value="1"/>
</dbReference>
<keyword evidence="4 12" id="KW-0863">Zinc-finger</keyword>
<dbReference type="InterPro" id="IPR039693">
    <property type="entry name" value="Rtr1/RPAP2"/>
</dbReference>
<comment type="similarity">
    <text evidence="2 11 12">Belongs to the RPAP2 family.</text>
</comment>
<keyword evidence="17" id="KW-1185">Reference proteome</keyword>
<dbReference type="Gene3D" id="1.25.40.820">
    <property type="match status" value="1"/>
</dbReference>
<comment type="caution">
    <text evidence="16">The sequence shown here is derived from an EMBL/GenBank/DDBJ whole genome shotgun (WGS) entry which is preliminary data.</text>
</comment>
<dbReference type="STRING" id="6182.A0A4Z2DF11"/>
<dbReference type="InterPro" id="IPR007308">
    <property type="entry name" value="Rtr1/RPAP2_dom"/>
</dbReference>
<dbReference type="SMART" id="SM00271">
    <property type="entry name" value="DnaJ"/>
    <property type="match status" value="1"/>
</dbReference>
<comment type="catalytic activity">
    <reaction evidence="10 12">
        <text>O-phospho-L-threonyl-[protein] + H2O = L-threonyl-[protein] + phosphate</text>
        <dbReference type="Rhea" id="RHEA:47004"/>
        <dbReference type="Rhea" id="RHEA-COMP:11060"/>
        <dbReference type="Rhea" id="RHEA-COMP:11605"/>
        <dbReference type="ChEBI" id="CHEBI:15377"/>
        <dbReference type="ChEBI" id="CHEBI:30013"/>
        <dbReference type="ChEBI" id="CHEBI:43474"/>
        <dbReference type="ChEBI" id="CHEBI:61977"/>
        <dbReference type="EC" id="3.1.3.16"/>
    </reaction>
</comment>
<dbReference type="PANTHER" id="PTHR14732:SF0">
    <property type="entry name" value="RNA POLYMERASE II SUBUNIT B1 CTD PHOSPHATASE RPAP2-RELATED"/>
    <property type="match status" value="1"/>
</dbReference>
<dbReference type="EC" id="3.1.3.16" evidence="12"/>